<evidence type="ECO:0008006" key="6">
    <source>
        <dbReference type="Google" id="ProtNLM"/>
    </source>
</evidence>
<dbReference type="EMBL" id="JAPCXB010000030">
    <property type="protein sequence ID" value="KAJ1613845.1"/>
    <property type="molecule type" value="Genomic_DNA"/>
</dbReference>
<proteinExistence type="predicted"/>
<keyword evidence="2" id="KW-1133">Transmembrane helix</keyword>
<gene>
    <name evidence="4" type="ORF">OJ252_878</name>
</gene>
<organism evidence="4 5">
    <name type="scientific">Cryptosporidium canis</name>
    <dbReference type="NCBI Taxonomy" id="195482"/>
    <lineage>
        <taxon>Eukaryota</taxon>
        <taxon>Sar</taxon>
        <taxon>Alveolata</taxon>
        <taxon>Apicomplexa</taxon>
        <taxon>Conoidasida</taxon>
        <taxon>Coccidia</taxon>
        <taxon>Eucoccidiorida</taxon>
        <taxon>Eimeriorina</taxon>
        <taxon>Cryptosporidiidae</taxon>
        <taxon>Cryptosporidium</taxon>
    </lineage>
</organism>
<comment type="caution">
    <text evidence="4">The sequence shown here is derived from an EMBL/GenBank/DDBJ whole genome shotgun (WGS) entry which is preliminary data.</text>
</comment>
<evidence type="ECO:0000313" key="5">
    <source>
        <dbReference type="Proteomes" id="UP001071777"/>
    </source>
</evidence>
<feature type="chain" id="PRO_5046890757" description="Transmembrane protein" evidence="3">
    <location>
        <begin position="24"/>
        <end position="357"/>
    </location>
</feature>
<protein>
    <recommendedName>
        <fullName evidence="6">Transmembrane protein</fullName>
    </recommendedName>
</protein>
<feature type="transmembrane region" description="Helical" evidence="2">
    <location>
        <begin position="324"/>
        <end position="350"/>
    </location>
</feature>
<evidence type="ECO:0000256" key="2">
    <source>
        <dbReference type="SAM" id="Phobius"/>
    </source>
</evidence>
<evidence type="ECO:0000256" key="3">
    <source>
        <dbReference type="SAM" id="SignalP"/>
    </source>
</evidence>
<keyword evidence="2" id="KW-0812">Transmembrane</keyword>
<feature type="region of interest" description="Disordered" evidence="1">
    <location>
        <begin position="27"/>
        <end position="53"/>
    </location>
</feature>
<feature type="signal peptide" evidence="3">
    <location>
        <begin position="1"/>
        <end position="23"/>
    </location>
</feature>
<sequence>MWPVKGGWALICILSVLPLWVLGSGVSAGSSRRPKYGIDGPDRGPSANLDRSKRLREGVFEPTEFGTIQSDILHAERSDLGSERYLPIIGQNYLDSSRDRGSSVLSDPSRGVELARPYEGVYVDYNLTSFSRFISRIVEMELEMHLNFEEAAGRRPSIRKREREPLRLAISPQGAPQQGRPGPQHLELQSLSFFFIAGYFAGGRSLRQFVPIFQDNITLSRQNANQYYARFGITTFKDRLTAVLNERKALGPRMGHPESKINVDQHKLTFLYLPHNDTHLFFSSGGDQRLVLPKLHIKAIQTHQEANDEPEPPSTDGGSNAKRVVIIAFLLFTMFTSFLVLFYILITWYIRGIQKHS</sequence>
<reference evidence="4" key="1">
    <citation type="submission" date="2022-10" db="EMBL/GenBank/DDBJ databases">
        <title>Adaptive evolution leads to modifications in subtelomeric GC content in a zoonotic Cryptosporidium species.</title>
        <authorList>
            <person name="Li J."/>
            <person name="Feng Y."/>
            <person name="Xiao L."/>
        </authorList>
    </citation>
    <scope>NUCLEOTIDE SEQUENCE</scope>
    <source>
        <strain evidence="4">25894</strain>
    </source>
</reference>
<keyword evidence="5" id="KW-1185">Reference proteome</keyword>
<keyword evidence="2" id="KW-0472">Membrane</keyword>
<accession>A0ABQ8P9U0</accession>
<keyword evidence="3" id="KW-0732">Signal</keyword>
<name>A0ABQ8P9U0_9CRYT</name>
<evidence type="ECO:0000313" key="4">
    <source>
        <dbReference type="EMBL" id="KAJ1613845.1"/>
    </source>
</evidence>
<dbReference type="Proteomes" id="UP001071777">
    <property type="component" value="Unassembled WGS sequence"/>
</dbReference>
<evidence type="ECO:0000256" key="1">
    <source>
        <dbReference type="SAM" id="MobiDB-lite"/>
    </source>
</evidence>